<dbReference type="Proteomes" id="UP000580250">
    <property type="component" value="Unassembled WGS sequence"/>
</dbReference>
<sequence>MSMNKNEAYSEPSTGHSAGNDDLNMTGSLQSEKKKIRRSKETKNKKIPIVDVQEKLIEYYEKEDPTFKIAKKLVDDAKDRSNILDRLGGDELKVLMQ</sequence>
<feature type="compositionally biased region" description="Polar residues" evidence="1">
    <location>
        <begin position="1"/>
        <end position="30"/>
    </location>
</feature>
<dbReference type="EMBL" id="CAJEWN010000965">
    <property type="protein sequence ID" value="CAD2192672.1"/>
    <property type="molecule type" value="Genomic_DNA"/>
</dbReference>
<evidence type="ECO:0000313" key="2">
    <source>
        <dbReference type="EMBL" id="CAD2192672.1"/>
    </source>
</evidence>
<proteinExistence type="predicted"/>
<reference evidence="2 3" key="1">
    <citation type="submission" date="2020-08" db="EMBL/GenBank/DDBJ databases">
        <authorList>
            <person name="Koutsovoulos G."/>
            <person name="Danchin GJ E."/>
        </authorList>
    </citation>
    <scope>NUCLEOTIDE SEQUENCE [LARGE SCALE GENOMIC DNA]</scope>
</reference>
<name>A0A6V7X084_MELEN</name>
<organism evidence="2 3">
    <name type="scientific">Meloidogyne enterolobii</name>
    <name type="common">Root-knot nematode worm</name>
    <name type="synonym">Meloidogyne mayaguensis</name>
    <dbReference type="NCBI Taxonomy" id="390850"/>
    <lineage>
        <taxon>Eukaryota</taxon>
        <taxon>Metazoa</taxon>
        <taxon>Ecdysozoa</taxon>
        <taxon>Nematoda</taxon>
        <taxon>Chromadorea</taxon>
        <taxon>Rhabditida</taxon>
        <taxon>Tylenchina</taxon>
        <taxon>Tylenchomorpha</taxon>
        <taxon>Tylenchoidea</taxon>
        <taxon>Meloidogynidae</taxon>
        <taxon>Meloidogyninae</taxon>
        <taxon>Meloidogyne</taxon>
    </lineage>
</organism>
<dbReference type="AlphaFoldDB" id="A0A6V7X084"/>
<accession>A0A6V7X084</accession>
<feature type="region of interest" description="Disordered" evidence="1">
    <location>
        <begin position="1"/>
        <end position="45"/>
    </location>
</feature>
<evidence type="ECO:0000256" key="1">
    <source>
        <dbReference type="SAM" id="MobiDB-lite"/>
    </source>
</evidence>
<comment type="caution">
    <text evidence="2">The sequence shown here is derived from an EMBL/GenBank/DDBJ whole genome shotgun (WGS) entry which is preliminary data.</text>
</comment>
<protein>
    <submittedName>
        <fullName evidence="2">Uncharacterized protein</fullName>
    </submittedName>
</protein>
<gene>
    <name evidence="2" type="ORF">MENT_LOCUS45574</name>
</gene>
<evidence type="ECO:0000313" key="3">
    <source>
        <dbReference type="Proteomes" id="UP000580250"/>
    </source>
</evidence>